<dbReference type="GO" id="GO:0004527">
    <property type="term" value="F:exonuclease activity"/>
    <property type="evidence" value="ECO:0007669"/>
    <property type="project" value="UniProtKB-KW"/>
</dbReference>
<evidence type="ECO:0000256" key="1">
    <source>
        <dbReference type="ARBA" id="ARBA00022722"/>
    </source>
</evidence>
<keyword evidence="1" id="KW-0540">Nuclease</keyword>
<dbReference type="GO" id="GO:0004519">
    <property type="term" value="F:endonuclease activity"/>
    <property type="evidence" value="ECO:0007669"/>
    <property type="project" value="UniProtKB-KW"/>
</dbReference>
<dbReference type="InterPro" id="IPR011604">
    <property type="entry name" value="PDDEXK-like_dom_sf"/>
</dbReference>
<keyword evidence="4 5" id="KW-0269">Exonuclease</keyword>
<dbReference type="InterPro" id="IPR011335">
    <property type="entry name" value="Restrct_endonuc-II-like"/>
</dbReference>
<dbReference type="InterPro" id="IPR051703">
    <property type="entry name" value="NF-kappa-B_Signaling_Reg"/>
</dbReference>
<keyword evidence="2" id="KW-0255">Endonuclease</keyword>
<dbReference type="GeneID" id="80534079"/>
<keyword evidence="6" id="KW-1185">Reference proteome</keyword>
<organism evidence="5 6">
    <name type="scientific">Mythimna unipuncta nucleopolyhedrovirus</name>
    <dbReference type="NCBI Taxonomy" id="447897"/>
    <lineage>
        <taxon>Viruses</taxon>
        <taxon>Viruses incertae sedis</taxon>
        <taxon>Naldaviricetes</taxon>
        <taxon>Lefavirales</taxon>
        <taxon>Baculoviridae</taxon>
        <taxon>Alphabaculovirus</taxon>
    </lineage>
</organism>
<evidence type="ECO:0000313" key="6">
    <source>
        <dbReference type="Proteomes" id="UP000501969"/>
    </source>
</evidence>
<dbReference type="RefSeq" id="YP_010796584.1">
    <property type="nucleotide sequence ID" value="NC_076031.1"/>
</dbReference>
<proteinExistence type="predicted"/>
<dbReference type="PANTHER" id="PTHR46609:SF8">
    <property type="entry name" value="YQAJ VIRAL RECOMBINASE DOMAIN-CONTAINING PROTEIN"/>
    <property type="match status" value="1"/>
</dbReference>
<name>A0A346TPR2_9ABAC</name>
<protein>
    <submittedName>
        <fullName evidence="5">Alkaline exonuclease</fullName>
    </submittedName>
</protein>
<sequence length="422" mass="48678">MSWSYSSLPLSTEQREIFEKYSFRNYAGNLTGNEGPLCRDEILRVEKATRGQSDNPLWNMLRNDRNTASTGSHSFLECKTFHHTDGMIYGLVYEKIVKFCNNELIRLLKDFVCKTSKKQVIHTVLDSGLFLSVHGLHAASPDAYFMLDDGTFVPLEIKCPLTYKDVTIEQMRAGFKRRKQRYRVACTAFSVNHSGTPVFSVESKDPHYRQMQRQMYVMNSPFALYLVKFKYGFVIMPVWRDKSFCEQELSTEKAMYAKFAKVNAKSEWYNNQKCRMETFAKITSPLGDAVVEKLSRQGFYYRFGELICAFCNKRFDVNCNPDLVTIEHGSCANSGDNLNLMRTVHKDFLKFDIRQETLPRGTDPKLIKDGLFIDPADGVSKLFCCGRKIVDFTNIVHQKDCDYQNLLNQSSYASKPIVIHRL</sequence>
<dbReference type="EMBL" id="MH124167">
    <property type="protein sequence ID" value="AXU41572.1"/>
    <property type="molecule type" value="Genomic_DNA"/>
</dbReference>
<dbReference type="Proteomes" id="UP000501969">
    <property type="component" value="Segment"/>
</dbReference>
<keyword evidence="3" id="KW-0378">Hydrolase</keyword>
<evidence type="ECO:0000313" key="5">
    <source>
        <dbReference type="EMBL" id="AXU41572.1"/>
    </source>
</evidence>
<dbReference type="SUPFAM" id="SSF57924">
    <property type="entry name" value="Inhibitor of apoptosis (IAP) repeat"/>
    <property type="match status" value="1"/>
</dbReference>
<dbReference type="Gene3D" id="3.90.320.10">
    <property type="match status" value="1"/>
</dbReference>
<dbReference type="KEGG" id="vg:80534079"/>
<dbReference type="SUPFAM" id="SSF52980">
    <property type="entry name" value="Restriction endonuclease-like"/>
    <property type="match status" value="1"/>
</dbReference>
<evidence type="ECO:0000256" key="2">
    <source>
        <dbReference type="ARBA" id="ARBA00022759"/>
    </source>
</evidence>
<dbReference type="InterPro" id="IPR034720">
    <property type="entry name" value="Viral_alk_exo"/>
</dbReference>
<evidence type="ECO:0000256" key="4">
    <source>
        <dbReference type="ARBA" id="ARBA00022839"/>
    </source>
</evidence>
<accession>A0A346TPR2</accession>
<dbReference type="Pfam" id="PF01771">
    <property type="entry name" value="Viral_alk_exo"/>
    <property type="match status" value="1"/>
</dbReference>
<dbReference type="PANTHER" id="PTHR46609">
    <property type="entry name" value="EXONUCLEASE, PHAGE-TYPE/RECB, C-TERMINAL DOMAIN-CONTAINING PROTEIN"/>
    <property type="match status" value="1"/>
</dbReference>
<evidence type="ECO:0000256" key="3">
    <source>
        <dbReference type="ARBA" id="ARBA00022801"/>
    </source>
</evidence>
<reference evidence="5 6" key="1">
    <citation type="submission" date="2018-03" db="EMBL/GenBank/DDBJ databases">
        <title>Complete genome sequence of a second alphabaculovirus from the true armyworm, Mythimna unipuncta.</title>
        <authorList>
            <person name="Harrison R.L."/>
            <person name="Mowery J.D."/>
            <person name="Bauchan G.R."/>
            <person name="Theilmann D.A."/>
            <person name="Erlandson M.A."/>
        </authorList>
    </citation>
    <scope>NUCLEOTIDE SEQUENCE [LARGE SCALE GENOMIC DNA]</scope>
    <source>
        <strain evidence="5 6">KY310</strain>
    </source>
</reference>